<reference evidence="3" key="1">
    <citation type="journal article" date="2013" name="Science">
        <title>The Amborella genome and the evolution of flowering plants.</title>
        <authorList>
            <consortium name="Amborella Genome Project"/>
        </authorList>
    </citation>
    <scope>NUCLEOTIDE SEQUENCE [LARGE SCALE GENOMIC DNA]</scope>
</reference>
<dbReference type="AlphaFoldDB" id="W1NYN5"/>
<dbReference type="HOGENOM" id="CLU_150891_0_0_1"/>
<name>W1NYN5_AMBTC</name>
<feature type="compositionally biased region" description="Polar residues" evidence="1">
    <location>
        <begin position="75"/>
        <end position="93"/>
    </location>
</feature>
<evidence type="ECO:0000256" key="1">
    <source>
        <dbReference type="SAM" id="MobiDB-lite"/>
    </source>
</evidence>
<evidence type="ECO:0000313" key="3">
    <source>
        <dbReference type="Proteomes" id="UP000017836"/>
    </source>
</evidence>
<accession>W1NYN5</accession>
<evidence type="ECO:0000313" key="2">
    <source>
        <dbReference type="EMBL" id="ERN00499.1"/>
    </source>
</evidence>
<feature type="compositionally biased region" description="Basic and acidic residues" evidence="1">
    <location>
        <begin position="97"/>
        <end position="109"/>
    </location>
</feature>
<dbReference type="EMBL" id="KI394858">
    <property type="protein sequence ID" value="ERN00499.1"/>
    <property type="molecule type" value="Genomic_DNA"/>
</dbReference>
<organism evidence="2 3">
    <name type="scientific">Amborella trichopoda</name>
    <dbReference type="NCBI Taxonomy" id="13333"/>
    <lineage>
        <taxon>Eukaryota</taxon>
        <taxon>Viridiplantae</taxon>
        <taxon>Streptophyta</taxon>
        <taxon>Embryophyta</taxon>
        <taxon>Tracheophyta</taxon>
        <taxon>Spermatophyta</taxon>
        <taxon>Magnoliopsida</taxon>
        <taxon>Amborellales</taxon>
        <taxon>Amborellaceae</taxon>
        <taxon>Amborella</taxon>
    </lineage>
</organism>
<protein>
    <submittedName>
        <fullName evidence="2">Uncharacterized protein</fullName>
    </submittedName>
</protein>
<dbReference type="Gramene" id="ERN00499">
    <property type="protein sequence ID" value="ERN00499"/>
    <property type="gene ID" value="AMTR_s00102p00015640"/>
</dbReference>
<feature type="region of interest" description="Disordered" evidence="1">
    <location>
        <begin position="67"/>
        <end position="121"/>
    </location>
</feature>
<sequence>MISDNRWASSPSGALCVKTGLQRMGDPYQGKPHGNHRSGKITDRFFPGNHSESSVKTYSGKVSYETHFSDEDSSNDSGELTGSDNKWASSLNGVPSVKKDVQRNSDRFVWRPHPTHGSGKNQPCFFPRIVHARTTSLATFPAI</sequence>
<dbReference type="Proteomes" id="UP000017836">
    <property type="component" value="Unassembled WGS sequence"/>
</dbReference>
<keyword evidence="3" id="KW-1185">Reference proteome</keyword>
<feature type="region of interest" description="Disordered" evidence="1">
    <location>
        <begin position="22"/>
        <end position="55"/>
    </location>
</feature>
<proteinExistence type="predicted"/>
<gene>
    <name evidence="2" type="ORF">AMTR_s00102p00015640</name>
</gene>